<reference evidence="3 4" key="1">
    <citation type="submission" date="2019-02" db="EMBL/GenBank/DDBJ databases">
        <title>Deep-cultivation of Planctomycetes and their phenomic and genomic characterization uncovers novel biology.</title>
        <authorList>
            <person name="Wiegand S."/>
            <person name="Jogler M."/>
            <person name="Boedeker C."/>
            <person name="Pinto D."/>
            <person name="Vollmers J."/>
            <person name="Rivas-Marin E."/>
            <person name="Kohn T."/>
            <person name="Peeters S.H."/>
            <person name="Heuer A."/>
            <person name="Rast P."/>
            <person name="Oberbeckmann S."/>
            <person name="Bunk B."/>
            <person name="Jeske O."/>
            <person name="Meyerdierks A."/>
            <person name="Storesund J.E."/>
            <person name="Kallscheuer N."/>
            <person name="Luecker S."/>
            <person name="Lage O.M."/>
            <person name="Pohl T."/>
            <person name="Merkel B.J."/>
            <person name="Hornburger P."/>
            <person name="Mueller R.-W."/>
            <person name="Bruemmer F."/>
            <person name="Labrenz M."/>
            <person name="Spormann A.M."/>
            <person name="Op Den Camp H."/>
            <person name="Overmann J."/>
            <person name="Amann R."/>
            <person name="Jetten M.S.M."/>
            <person name="Mascher T."/>
            <person name="Medema M.H."/>
            <person name="Devos D.P."/>
            <person name="Kaster A.-K."/>
            <person name="Ovreas L."/>
            <person name="Rohde M."/>
            <person name="Galperin M.Y."/>
            <person name="Jogler C."/>
        </authorList>
    </citation>
    <scope>NUCLEOTIDE SEQUENCE [LARGE SCALE GENOMIC DNA]</scope>
    <source>
        <strain evidence="3 4">Pla52o</strain>
    </source>
</reference>
<keyword evidence="2" id="KW-0472">Membrane</keyword>
<sequence length="243" mass="26989">MTQPTDMQHEKPPATAHKTRTRPRSRFSRAITVSVVFHVVVAAGLLFWYLPIPNGSSTTHPGADPRSPQMASEAPSPREPSRASRAVSEQIQQSIDQQIARSETLDDAQKLDELEQNLSRIERIASEESVEEMTSKIAQSLGLDRDQYGAKTATAPGEIDLDSAQIQDVSRTKNELGEWEYEAILLDSQGRTSSVPMTSSEGATMFDTFEKIKQYPMAEGMYRQIIMPLIQKLIKAEAPATQE</sequence>
<evidence type="ECO:0000313" key="4">
    <source>
        <dbReference type="Proteomes" id="UP000316304"/>
    </source>
</evidence>
<feature type="region of interest" description="Disordered" evidence="1">
    <location>
        <begin position="57"/>
        <end position="90"/>
    </location>
</feature>
<gene>
    <name evidence="3" type="ORF">Pla52o_03480</name>
</gene>
<proteinExistence type="predicted"/>
<feature type="region of interest" description="Disordered" evidence="1">
    <location>
        <begin position="1"/>
        <end position="25"/>
    </location>
</feature>
<name>A0A5C6CRG8_9BACT</name>
<keyword evidence="2" id="KW-1133">Transmembrane helix</keyword>
<protein>
    <submittedName>
        <fullName evidence="3">Uncharacterized protein</fullName>
    </submittedName>
</protein>
<evidence type="ECO:0000256" key="1">
    <source>
        <dbReference type="SAM" id="MobiDB-lite"/>
    </source>
</evidence>
<dbReference type="Proteomes" id="UP000316304">
    <property type="component" value="Unassembled WGS sequence"/>
</dbReference>
<keyword evidence="4" id="KW-1185">Reference proteome</keyword>
<feature type="transmembrane region" description="Helical" evidence="2">
    <location>
        <begin position="30"/>
        <end position="50"/>
    </location>
</feature>
<dbReference type="AlphaFoldDB" id="A0A5C6CRG8"/>
<accession>A0A5C6CRG8</accession>
<comment type="caution">
    <text evidence="3">The sequence shown here is derived from an EMBL/GenBank/DDBJ whole genome shotgun (WGS) entry which is preliminary data.</text>
</comment>
<keyword evidence="2" id="KW-0812">Transmembrane</keyword>
<evidence type="ECO:0000313" key="3">
    <source>
        <dbReference type="EMBL" id="TWU26495.1"/>
    </source>
</evidence>
<organism evidence="3 4">
    <name type="scientific">Novipirellula galeiformis</name>
    <dbReference type="NCBI Taxonomy" id="2528004"/>
    <lineage>
        <taxon>Bacteria</taxon>
        <taxon>Pseudomonadati</taxon>
        <taxon>Planctomycetota</taxon>
        <taxon>Planctomycetia</taxon>
        <taxon>Pirellulales</taxon>
        <taxon>Pirellulaceae</taxon>
        <taxon>Novipirellula</taxon>
    </lineage>
</organism>
<evidence type="ECO:0000256" key="2">
    <source>
        <dbReference type="SAM" id="Phobius"/>
    </source>
</evidence>
<dbReference type="EMBL" id="SJPT01000001">
    <property type="protein sequence ID" value="TWU26495.1"/>
    <property type="molecule type" value="Genomic_DNA"/>
</dbReference>